<evidence type="ECO:0000313" key="3">
    <source>
        <dbReference type="Proteomes" id="UP000018144"/>
    </source>
</evidence>
<sequence length="156" mass="17169">MPSRNNINLPKALNRRVLSHRRVAVRTKTRTANSKVILHRTAATDARPRGDAGVVRGGTISKKRAKKDARNKNFVLERKKEEAAEILLKEKKEVEMIDIATVPLSKRQAKLQARAAKNAEDNAKAKVAIAAEKAEAEKKKAEVAGAEATMDVDLDI</sequence>
<gene>
    <name evidence="2" type="ORF">PCON_03233</name>
</gene>
<protein>
    <submittedName>
        <fullName evidence="2">Uncharacterized protein</fullName>
    </submittedName>
</protein>
<dbReference type="EMBL" id="HF936442">
    <property type="protein sequence ID" value="CCX34263.1"/>
    <property type="molecule type" value="Genomic_DNA"/>
</dbReference>
<proteinExistence type="predicted"/>
<organism evidence="2 3">
    <name type="scientific">Pyronema omphalodes (strain CBS 100304)</name>
    <name type="common">Pyronema confluens</name>
    <dbReference type="NCBI Taxonomy" id="1076935"/>
    <lineage>
        <taxon>Eukaryota</taxon>
        <taxon>Fungi</taxon>
        <taxon>Dikarya</taxon>
        <taxon>Ascomycota</taxon>
        <taxon>Pezizomycotina</taxon>
        <taxon>Pezizomycetes</taxon>
        <taxon>Pezizales</taxon>
        <taxon>Pyronemataceae</taxon>
        <taxon>Pyronema</taxon>
    </lineage>
</organism>
<keyword evidence="1" id="KW-0175">Coiled coil</keyword>
<dbReference type="AlphaFoldDB" id="U4LX61"/>
<dbReference type="Proteomes" id="UP000018144">
    <property type="component" value="Unassembled WGS sequence"/>
</dbReference>
<evidence type="ECO:0000256" key="1">
    <source>
        <dbReference type="SAM" id="Coils"/>
    </source>
</evidence>
<feature type="coiled-coil region" evidence="1">
    <location>
        <begin position="106"/>
        <end position="151"/>
    </location>
</feature>
<reference evidence="2 3" key="1">
    <citation type="journal article" date="2013" name="PLoS Genet.">
        <title>The genome and development-dependent transcriptomes of Pyronema confluens: a window into fungal evolution.</title>
        <authorList>
            <person name="Traeger S."/>
            <person name="Altegoer F."/>
            <person name="Freitag M."/>
            <person name="Gabaldon T."/>
            <person name="Kempken F."/>
            <person name="Kumar A."/>
            <person name="Marcet-Houben M."/>
            <person name="Poggeler S."/>
            <person name="Stajich J.E."/>
            <person name="Nowrousian M."/>
        </authorList>
    </citation>
    <scope>NUCLEOTIDE SEQUENCE [LARGE SCALE GENOMIC DNA]</scope>
    <source>
        <strain evidence="3">CBS 100304</strain>
        <tissue evidence="2">Vegetative mycelium</tissue>
    </source>
</reference>
<name>U4LX61_PYROM</name>
<keyword evidence="3" id="KW-1185">Reference proteome</keyword>
<evidence type="ECO:0000313" key="2">
    <source>
        <dbReference type="EMBL" id="CCX34263.1"/>
    </source>
</evidence>
<accession>U4LX61</accession>